<evidence type="ECO:0000313" key="1">
    <source>
        <dbReference type="EMBL" id="NEZ56211.1"/>
    </source>
</evidence>
<keyword evidence="2" id="KW-1185">Reference proteome</keyword>
<sequence>MKGSTSQAILLVDGYNVIGAWPELTELRDFQGLGVARTSLAETLANYSAYRGFETLLVFDAYGQRQSHRIEKFTQHLAIHYTSFGQTADSYIEISCAKFRDDIRKFEKRLIVATSDRAQQLTVVGYGAEWMSAAQLNADVDLSVQKVKHRQKPKKHSKQRFLSKSLNPETQAKLAKLRSKLMD</sequence>
<comment type="caution">
    <text evidence="1">The sequence shown here is derived from an EMBL/GenBank/DDBJ whole genome shotgun (WGS) entry which is preliminary data.</text>
</comment>
<dbReference type="InterPro" id="IPR010298">
    <property type="entry name" value="YacP-like"/>
</dbReference>
<dbReference type="Pfam" id="PF05991">
    <property type="entry name" value="NYN_YacP"/>
    <property type="match status" value="1"/>
</dbReference>
<reference evidence="1 2" key="1">
    <citation type="journal article" date="2020" name="Microb. Ecol.">
        <title>Ecogenomics of the Marine Benthic Filamentous Cyanobacterium Adonisia.</title>
        <authorList>
            <person name="Walter J.M."/>
            <person name="Coutinho F.H."/>
            <person name="Leomil L."/>
            <person name="Hargreaves P.I."/>
            <person name="Campeao M.E."/>
            <person name="Vieira V.V."/>
            <person name="Silva B.S."/>
            <person name="Fistarol G.O."/>
            <person name="Salomon P.S."/>
            <person name="Sawabe T."/>
            <person name="Mino S."/>
            <person name="Hosokawa M."/>
            <person name="Miyashita H."/>
            <person name="Maruyama F."/>
            <person name="van Verk M.C."/>
            <person name="Dutilh B.E."/>
            <person name="Thompson C.C."/>
            <person name="Thompson F.L."/>
        </authorList>
    </citation>
    <scope>NUCLEOTIDE SEQUENCE [LARGE SCALE GENOMIC DNA]</scope>
    <source>
        <strain evidence="1 2">CCMR0081</strain>
    </source>
</reference>
<dbReference type="CDD" id="cd10912">
    <property type="entry name" value="PIN_YacP-like"/>
    <property type="match status" value="1"/>
</dbReference>
<dbReference type="RefSeq" id="WP_163660557.1">
    <property type="nucleotide sequence ID" value="NZ_QXHD01000004.1"/>
</dbReference>
<organism evidence="1 2">
    <name type="scientific">Adonisia turfae CCMR0081</name>
    <dbReference type="NCBI Taxonomy" id="2292702"/>
    <lineage>
        <taxon>Bacteria</taxon>
        <taxon>Bacillati</taxon>
        <taxon>Cyanobacteriota</taxon>
        <taxon>Adonisia</taxon>
        <taxon>Adonisia turfae</taxon>
    </lineage>
</organism>
<dbReference type="EMBL" id="QXHD01000004">
    <property type="protein sequence ID" value="NEZ56211.1"/>
    <property type="molecule type" value="Genomic_DNA"/>
</dbReference>
<dbReference type="PANTHER" id="PTHR34547:SF1">
    <property type="entry name" value="YACP-LIKE NYN DOMAIN PROTEIN"/>
    <property type="match status" value="1"/>
</dbReference>
<name>A0A6M0RKN6_9CYAN</name>
<evidence type="ECO:0000313" key="2">
    <source>
        <dbReference type="Proteomes" id="UP000481033"/>
    </source>
</evidence>
<proteinExistence type="predicted"/>
<dbReference type="PANTHER" id="PTHR34547">
    <property type="entry name" value="YACP-LIKE NYN DOMAIN PROTEIN"/>
    <property type="match status" value="1"/>
</dbReference>
<dbReference type="Proteomes" id="UP000481033">
    <property type="component" value="Unassembled WGS sequence"/>
</dbReference>
<gene>
    <name evidence="1" type="ORF">DXZ20_11095</name>
</gene>
<accession>A0A6M0RKN6</accession>
<protein>
    <submittedName>
        <fullName evidence="1">NYN domain-containing protein</fullName>
    </submittedName>
</protein>
<dbReference type="AlphaFoldDB" id="A0A6M0RKN6"/>